<feature type="domain" description="Mab-21-like HhH/H2TH-like" evidence="7">
    <location>
        <begin position="283"/>
        <end position="376"/>
    </location>
</feature>
<dbReference type="InterPro" id="IPR024810">
    <property type="entry name" value="MAB21L/cGLR"/>
</dbReference>
<evidence type="ECO:0000313" key="8">
    <source>
        <dbReference type="EMBL" id="CAH1249343.1"/>
    </source>
</evidence>
<evidence type="ECO:0000256" key="6">
    <source>
        <dbReference type="ARBA" id="ARBA00022842"/>
    </source>
</evidence>
<evidence type="ECO:0000256" key="2">
    <source>
        <dbReference type="ARBA" id="ARBA00008307"/>
    </source>
</evidence>
<protein>
    <submittedName>
        <fullName evidence="8">MIEF1 protein</fullName>
    </submittedName>
</protein>
<dbReference type="EMBL" id="OV696702">
    <property type="protein sequence ID" value="CAH1249343.1"/>
    <property type="molecule type" value="Genomic_DNA"/>
</dbReference>
<dbReference type="AlphaFoldDB" id="A0A8J9Z7M0"/>
<reference evidence="8" key="1">
    <citation type="submission" date="2022-01" db="EMBL/GenBank/DDBJ databases">
        <authorList>
            <person name="Braso-Vives M."/>
        </authorList>
    </citation>
    <scope>NUCLEOTIDE SEQUENCE</scope>
</reference>
<evidence type="ECO:0000259" key="7">
    <source>
        <dbReference type="Pfam" id="PF20266"/>
    </source>
</evidence>
<name>A0A8J9Z7M0_BRALA</name>
<keyword evidence="6" id="KW-0460">Magnesium</keyword>
<evidence type="ECO:0000256" key="5">
    <source>
        <dbReference type="ARBA" id="ARBA00022723"/>
    </source>
</evidence>
<comment type="cofactor">
    <cofactor evidence="1">
        <name>Mg(2+)</name>
        <dbReference type="ChEBI" id="CHEBI:18420"/>
    </cofactor>
</comment>
<sequence>MSQLVSKRKRKTHGTERVTMATKVRFWDKPSSVKKRTSTSLGILTKRPIRRTGSESYLDQYIRTYYKSKLEIPCSAILSVRQSVADVLGALSPLVQENEYSMVIGDFVCVGSGYDGMKNGIPDECDVVVPFRLGPKCSETRRPATDYVCVRSRRGSKNAGKDTWSGCRTGEGYISPIKVTKRLQKIVLKALEETGLPNVIIHPDCRNALGGERVGVRLSTEDGVTIRLLPALGTVDQLEPFLVAISYRDDPDYTLSDYYWRRCFCVEEGKVVRYLSQADGGRRIKVLQVMKHAFRKDAMLRHLSDYAMKTALMHMFDQHIDEDDWHAYSFAACFMEMLRLLHGYLKRQNLPHFYMDDVNVLRNVPEPRLVSITGKVESLLASEQERTRLLRSQFPVTMSL</sequence>
<keyword evidence="5" id="KW-0479">Metal-binding</keyword>
<dbReference type="Pfam" id="PF20266">
    <property type="entry name" value="Mab-21_C"/>
    <property type="match status" value="1"/>
</dbReference>
<dbReference type="OrthoDB" id="6054650at2759"/>
<proteinExistence type="inferred from homology"/>
<dbReference type="PANTHER" id="PTHR10656">
    <property type="entry name" value="CELL FATE DETERMINING PROTEIN MAB21-RELATED"/>
    <property type="match status" value="1"/>
</dbReference>
<keyword evidence="4" id="KW-0548">Nucleotidyltransferase</keyword>
<dbReference type="GO" id="GO:0016779">
    <property type="term" value="F:nucleotidyltransferase activity"/>
    <property type="evidence" value="ECO:0007669"/>
    <property type="project" value="UniProtKB-KW"/>
</dbReference>
<evidence type="ECO:0000256" key="1">
    <source>
        <dbReference type="ARBA" id="ARBA00001946"/>
    </source>
</evidence>
<keyword evidence="9" id="KW-1185">Reference proteome</keyword>
<evidence type="ECO:0000313" key="9">
    <source>
        <dbReference type="Proteomes" id="UP000838412"/>
    </source>
</evidence>
<gene>
    <name evidence="8" type="primary">MIEF1</name>
    <name evidence="8" type="ORF">BLAG_LOCUS10481</name>
</gene>
<dbReference type="Gene3D" id="3.30.460.90">
    <property type="match status" value="1"/>
</dbReference>
<dbReference type="InterPro" id="IPR046906">
    <property type="entry name" value="Mab-21_HhH/H2TH-like"/>
</dbReference>
<dbReference type="SMART" id="SM01265">
    <property type="entry name" value="Mab-21"/>
    <property type="match status" value="1"/>
</dbReference>
<evidence type="ECO:0000256" key="3">
    <source>
        <dbReference type="ARBA" id="ARBA00022679"/>
    </source>
</evidence>
<dbReference type="Proteomes" id="UP000838412">
    <property type="component" value="Chromosome 17"/>
</dbReference>
<dbReference type="PANTHER" id="PTHR10656:SF42">
    <property type="entry name" value="CYCLIC GMP-AMP SYNTHASE-LIKE PROTEIN-RELATED"/>
    <property type="match status" value="1"/>
</dbReference>
<dbReference type="GO" id="GO:0046872">
    <property type="term" value="F:metal ion binding"/>
    <property type="evidence" value="ECO:0007669"/>
    <property type="project" value="UniProtKB-KW"/>
</dbReference>
<organism evidence="8 9">
    <name type="scientific">Branchiostoma lanceolatum</name>
    <name type="common">Common lancelet</name>
    <name type="synonym">Amphioxus lanceolatum</name>
    <dbReference type="NCBI Taxonomy" id="7740"/>
    <lineage>
        <taxon>Eukaryota</taxon>
        <taxon>Metazoa</taxon>
        <taxon>Chordata</taxon>
        <taxon>Cephalochordata</taxon>
        <taxon>Leptocardii</taxon>
        <taxon>Amphioxiformes</taxon>
        <taxon>Branchiostomatidae</taxon>
        <taxon>Branchiostoma</taxon>
    </lineage>
</organism>
<comment type="similarity">
    <text evidence="2">Belongs to the mab-21 family.</text>
</comment>
<keyword evidence="3" id="KW-0808">Transferase</keyword>
<dbReference type="Gene3D" id="1.10.1410.40">
    <property type="match status" value="1"/>
</dbReference>
<accession>A0A8J9Z7M0</accession>
<evidence type="ECO:0000256" key="4">
    <source>
        <dbReference type="ARBA" id="ARBA00022695"/>
    </source>
</evidence>